<organism evidence="1 4">
    <name type="scientific">Sanguibacteroides justesenii</name>
    <dbReference type="NCBI Taxonomy" id="1547597"/>
    <lineage>
        <taxon>Bacteria</taxon>
        <taxon>Pseudomonadati</taxon>
        <taxon>Bacteroidota</taxon>
        <taxon>Bacteroidia</taxon>
        <taxon>Bacteroidales</taxon>
        <taxon>Porphyromonadaceae</taxon>
        <taxon>Sanguibacteroides</taxon>
    </lineage>
</organism>
<proteinExistence type="predicted"/>
<dbReference type="OrthoDB" id="1100118at2"/>
<gene>
    <name evidence="1" type="ORF">BA92_11690</name>
    <name evidence="2" type="ORF">IE90_01560</name>
</gene>
<name>A0A0C3RFJ6_9PORP</name>
<sequence length="130" mass="14972">MQRLIWIILILSVSLSVGAKPFQKAIYEGEEEISIVSEDCQTSFSLPVTVDKLMNVYDWIGNSFVLTPTVDLPAESEFQKGKRSDPFARSNRQTMIAFLRCTDSYRKIGGYLFERHIQGFYIYMLSKMII</sequence>
<dbReference type="EMBL" id="JPIU01000040">
    <property type="protein sequence ID" value="KIO44039.1"/>
    <property type="molecule type" value="Genomic_DNA"/>
</dbReference>
<dbReference type="RefSeq" id="WP_041502121.1">
    <property type="nucleotide sequence ID" value="NZ_JPIT01000007.1"/>
</dbReference>
<accession>A0A0C3RFJ6</accession>
<reference evidence="2 3" key="2">
    <citation type="submission" date="2014-07" db="EMBL/GenBank/DDBJ databases">
        <title>Porphyromonadaceae bacterium OUH 334697 = ATCC BAA-2682 = DSM 28341 draft genome.</title>
        <authorList>
            <person name="Sydenham T.V."/>
            <person name="Hasman H."/>
            <person name="Justesen U.S."/>
        </authorList>
    </citation>
    <scope>NUCLEOTIDE SEQUENCE [LARGE SCALE GENOMIC DNA]</scope>
    <source>
        <strain evidence="2 3">OUH 334697</strain>
    </source>
</reference>
<dbReference type="EMBL" id="JPIT01000007">
    <property type="protein sequence ID" value="KIO47301.1"/>
    <property type="molecule type" value="Genomic_DNA"/>
</dbReference>
<keyword evidence="4" id="KW-1185">Reference proteome</keyword>
<dbReference type="AlphaFoldDB" id="A0A0C3RFJ6"/>
<evidence type="ECO:0000313" key="3">
    <source>
        <dbReference type="Proteomes" id="UP000031937"/>
    </source>
</evidence>
<dbReference type="Proteomes" id="UP000031980">
    <property type="component" value="Unassembled WGS sequence"/>
</dbReference>
<evidence type="ECO:0000313" key="1">
    <source>
        <dbReference type="EMBL" id="KIO44039.1"/>
    </source>
</evidence>
<protein>
    <submittedName>
        <fullName evidence="1">Uncharacterized protein</fullName>
    </submittedName>
</protein>
<evidence type="ECO:0000313" key="2">
    <source>
        <dbReference type="EMBL" id="KIO47301.1"/>
    </source>
</evidence>
<evidence type="ECO:0000313" key="4">
    <source>
        <dbReference type="Proteomes" id="UP000031980"/>
    </source>
</evidence>
<reference evidence="1 4" key="1">
    <citation type="submission" date="2014-07" db="EMBL/GenBank/DDBJ databases">
        <title>Porphyromonadaceae bacterium OUH 308042 = ATCC BAA-2681 = DSM 28342 draft genome.</title>
        <authorList>
            <person name="Sydenham T.V."/>
            <person name="Hasman H."/>
            <person name="Justensen U.S."/>
        </authorList>
    </citation>
    <scope>NUCLEOTIDE SEQUENCE [LARGE SCALE GENOMIC DNA]</scope>
    <source>
        <strain evidence="1 4">OUH 308042</strain>
    </source>
</reference>
<comment type="caution">
    <text evidence="1">The sequence shown here is derived from an EMBL/GenBank/DDBJ whole genome shotgun (WGS) entry which is preliminary data.</text>
</comment>
<dbReference type="Proteomes" id="UP000031937">
    <property type="component" value="Unassembled WGS sequence"/>
</dbReference>